<reference evidence="2 3" key="1">
    <citation type="submission" date="2016-10" db="EMBL/GenBank/DDBJ databases">
        <authorList>
            <person name="de Groot N.N."/>
        </authorList>
    </citation>
    <scope>NUCLEOTIDE SEQUENCE [LARGE SCALE GENOMIC DNA]</scope>
    <source>
        <strain evidence="2 3">DSM 18610</strain>
    </source>
</reference>
<evidence type="ECO:0000313" key="2">
    <source>
        <dbReference type="EMBL" id="SER64593.1"/>
    </source>
</evidence>
<dbReference type="Gene3D" id="3.50.50.60">
    <property type="entry name" value="FAD/NAD(P)-binding domain"/>
    <property type="match status" value="1"/>
</dbReference>
<dbReference type="InterPro" id="IPR038732">
    <property type="entry name" value="HpyO/CreE_NAD-binding"/>
</dbReference>
<gene>
    <name evidence="2" type="ORF">SAMN04488023_1137</name>
</gene>
<accession>A0A1H9QY11</accession>
<dbReference type="Pfam" id="PF13454">
    <property type="entry name" value="NAD_binding_9"/>
    <property type="match status" value="1"/>
</dbReference>
<feature type="domain" description="FAD-dependent urate hydroxylase HpyO/Asp monooxygenase CreE-like FAD/NAD(P)-binding" evidence="1">
    <location>
        <begin position="4"/>
        <end position="165"/>
    </location>
</feature>
<dbReference type="STRING" id="390241.SAMN04488023_1137"/>
<name>A0A1H9QY11_9SPHI</name>
<evidence type="ECO:0000313" key="3">
    <source>
        <dbReference type="Proteomes" id="UP000199572"/>
    </source>
</evidence>
<dbReference type="SUPFAM" id="SSF51905">
    <property type="entry name" value="FAD/NAD(P)-binding domain"/>
    <property type="match status" value="1"/>
</dbReference>
<proteinExistence type="predicted"/>
<dbReference type="AlphaFoldDB" id="A0A1H9QY11"/>
<dbReference type="PANTHER" id="PTHR40254">
    <property type="entry name" value="BLR0577 PROTEIN"/>
    <property type="match status" value="1"/>
</dbReference>
<organism evidence="2 3">
    <name type="scientific">Pedobacter rhizosphaerae</name>
    <dbReference type="NCBI Taxonomy" id="390241"/>
    <lineage>
        <taxon>Bacteria</taxon>
        <taxon>Pseudomonadati</taxon>
        <taxon>Bacteroidota</taxon>
        <taxon>Sphingobacteriia</taxon>
        <taxon>Sphingobacteriales</taxon>
        <taxon>Sphingobacteriaceae</taxon>
        <taxon>Pedobacter</taxon>
    </lineage>
</organism>
<dbReference type="EMBL" id="FOGG01000013">
    <property type="protein sequence ID" value="SER64593.1"/>
    <property type="molecule type" value="Genomic_DNA"/>
</dbReference>
<dbReference type="InterPro" id="IPR052189">
    <property type="entry name" value="L-asp_N-monooxygenase_NS-form"/>
</dbReference>
<dbReference type="InterPro" id="IPR036188">
    <property type="entry name" value="FAD/NAD-bd_sf"/>
</dbReference>
<sequence>MKVAILGGGPSALFIYKRFIELSRQEIEIDIYEKGDRLGAGMPYSTSGSGDEHITNVSGNEIPDIVKPIAEWIHTVPQDTLDKYGINPEEFNEFRTLPRLLFGDYLRDQFAMLQRSAKEKGISTRVFYGSMVTDIRDDVPAEQVHVEINEREEYSYDRVVICTGHLWPRKYEGQIPGYFDSPYPPAKLALQSAHPIAVRGSSLTAIDAIRTLARSNGYFERDEQGRASFVNQTPGFRIVMHSRNGLLPALRFHLEDPHLGKQTVLSPEEIASVRSENEGFLPLDYVFEKNFRAGIRENDPEFYEKIKDLSLEQFVALVMDLREKLDPFVLLDAEYTEAERSIKRRESIYWKEMLGVLSFAMNYPAKYFSAEDMIRLQQVLMPLIAVVIAYVPQNSAQELLAMHRAGCLEIVAVGEDSEVLPQTDGGIIYRYSDGDGVTKEEYFHLFVDCIGQPHLSFEELPYPSLIEHKTVSRAKIYFRKAAAAKKELENGNPKVFMDHSNNYYLLVPGISINDSFQAVDDFNALNERIYVMAVPFIGGYNPDYSGLDFGEAASAVIAKALLS</sequence>
<keyword evidence="3" id="KW-1185">Reference proteome</keyword>
<protein>
    <submittedName>
        <fullName evidence="2">Uncharacterized NAD(P)/FAD-binding protein YdhS</fullName>
    </submittedName>
</protein>
<dbReference type="Proteomes" id="UP000199572">
    <property type="component" value="Unassembled WGS sequence"/>
</dbReference>
<evidence type="ECO:0000259" key="1">
    <source>
        <dbReference type="Pfam" id="PF13454"/>
    </source>
</evidence>
<dbReference type="PANTHER" id="PTHR40254:SF1">
    <property type="entry name" value="BLR0577 PROTEIN"/>
    <property type="match status" value="1"/>
</dbReference>